<accession>A0A835V2G2</accession>
<evidence type="ECO:0000313" key="1">
    <source>
        <dbReference type="EMBL" id="KAG0482947.1"/>
    </source>
</evidence>
<dbReference type="Proteomes" id="UP000639772">
    <property type="component" value="Unassembled WGS sequence"/>
</dbReference>
<reference evidence="1 2" key="1">
    <citation type="journal article" date="2020" name="Nat. Food">
        <title>A phased Vanilla planifolia genome enables genetic improvement of flavour and production.</title>
        <authorList>
            <person name="Hasing T."/>
            <person name="Tang H."/>
            <person name="Brym M."/>
            <person name="Khazi F."/>
            <person name="Huang T."/>
            <person name="Chambers A.H."/>
        </authorList>
    </citation>
    <scope>NUCLEOTIDE SEQUENCE [LARGE SCALE GENOMIC DNA]</scope>
    <source>
        <tissue evidence="1">Leaf</tissue>
    </source>
</reference>
<sequence length="99" mass="11449">MGCLSYQHAYEMKQCGWGCCHEFGSSLALEKKIRLANDVKLSVSWCLGMGYMGNGLVVQYEKHFPFPERFTSVDGSWKPYNNIELLQIFFPPDVFHDIY</sequence>
<dbReference type="EMBL" id="JADCNM010000005">
    <property type="protein sequence ID" value="KAG0482947.1"/>
    <property type="molecule type" value="Genomic_DNA"/>
</dbReference>
<organism evidence="1 2">
    <name type="scientific">Vanilla planifolia</name>
    <name type="common">Vanilla</name>
    <dbReference type="NCBI Taxonomy" id="51239"/>
    <lineage>
        <taxon>Eukaryota</taxon>
        <taxon>Viridiplantae</taxon>
        <taxon>Streptophyta</taxon>
        <taxon>Embryophyta</taxon>
        <taxon>Tracheophyta</taxon>
        <taxon>Spermatophyta</taxon>
        <taxon>Magnoliopsida</taxon>
        <taxon>Liliopsida</taxon>
        <taxon>Asparagales</taxon>
        <taxon>Orchidaceae</taxon>
        <taxon>Vanilloideae</taxon>
        <taxon>Vanilleae</taxon>
        <taxon>Vanilla</taxon>
    </lineage>
</organism>
<evidence type="ECO:0000313" key="2">
    <source>
        <dbReference type="Proteomes" id="UP000639772"/>
    </source>
</evidence>
<protein>
    <submittedName>
        <fullName evidence="1">Uncharacterized protein</fullName>
    </submittedName>
</protein>
<dbReference type="AlphaFoldDB" id="A0A835V2G2"/>
<comment type="caution">
    <text evidence="1">The sequence shown here is derived from an EMBL/GenBank/DDBJ whole genome shotgun (WGS) entry which is preliminary data.</text>
</comment>
<proteinExistence type="predicted"/>
<gene>
    <name evidence="1" type="ORF">HPP92_011031</name>
</gene>
<name>A0A835V2G2_VANPL</name>